<dbReference type="Gene3D" id="2.30.29.50">
    <property type="entry name" value="Bacterial Pleckstrin homology domain"/>
    <property type="match status" value="1"/>
</dbReference>
<proteinExistence type="predicted"/>
<protein>
    <recommendedName>
        <fullName evidence="1">Bacterial Pleckstrin homology domain-containing protein</fullName>
    </recommendedName>
</protein>
<dbReference type="HOGENOM" id="CLU_137895_0_0_6"/>
<accession>B8KTS4</accession>
<evidence type="ECO:0000313" key="3">
    <source>
        <dbReference type="Proteomes" id="UP000004699"/>
    </source>
</evidence>
<dbReference type="PANTHER" id="PTHR35796:SF3">
    <property type="entry name" value="BHLH DOMAIN-CONTAINING PROTEIN"/>
    <property type="match status" value="1"/>
</dbReference>
<dbReference type="PANTHER" id="PTHR35796">
    <property type="entry name" value="HYPOTHETICAL CYTOSOLIC PROTEIN"/>
    <property type="match status" value="1"/>
</dbReference>
<dbReference type="Proteomes" id="UP000004699">
    <property type="component" value="Unassembled WGS sequence"/>
</dbReference>
<dbReference type="RefSeq" id="WP_009020694.1">
    <property type="nucleotide sequence ID" value="NZ_DS999411.1"/>
</dbReference>
<gene>
    <name evidence="2" type="ORF">NOR51B_1897</name>
</gene>
<dbReference type="EMBL" id="DS999411">
    <property type="protein sequence ID" value="EED35949.1"/>
    <property type="molecule type" value="Genomic_DNA"/>
</dbReference>
<evidence type="ECO:0000259" key="1">
    <source>
        <dbReference type="Pfam" id="PF08000"/>
    </source>
</evidence>
<keyword evidence="3" id="KW-1185">Reference proteome</keyword>
<name>B8KTS4_9GAMM</name>
<organism evidence="2 3">
    <name type="scientific">Luminiphilus syltensis NOR5-1B</name>
    <dbReference type="NCBI Taxonomy" id="565045"/>
    <lineage>
        <taxon>Bacteria</taxon>
        <taxon>Pseudomonadati</taxon>
        <taxon>Pseudomonadota</taxon>
        <taxon>Gammaproteobacteria</taxon>
        <taxon>Cellvibrionales</taxon>
        <taxon>Halieaceae</taxon>
        <taxon>Luminiphilus</taxon>
    </lineage>
</organism>
<sequence length="123" mass="13543">MIDFDNGEVFKLKPDDDYAEKVQGLLLDDEEVLGAYKSMRDGIVFTNKRLIAVNVQGITGRKKAFTSLPYRTIVAFAVETAGTLDLDCELELSYSSLGNVKFEFKGAVPIDAIAKSIAIHSLH</sequence>
<dbReference type="AlphaFoldDB" id="B8KTS4"/>
<dbReference type="Pfam" id="PF08000">
    <property type="entry name" value="bPH_1"/>
    <property type="match status" value="1"/>
</dbReference>
<dbReference type="eggNOG" id="ENOG503172B">
    <property type="taxonomic scope" value="Bacteria"/>
</dbReference>
<dbReference type="CDD" id="cd13225">
    <property type="entry name" value="PH-like_bacteria"/>
    <property type="match status" value="1"/>
</dbReference>
<dbReference type="SUPFAM" id="SSF50729">
    <property type="entry name" value="PH domain-like"/>
    <property type="match status" value="1"/>
</dbReference>
<dbReference type="STRING" id="565045.NOR51B_1897"/>
<dbReference type="InterPro" id="IPR037063">
    <property type="entry name" value="PHb_sf"/>
</dbReference>
<dbReference type="InterPro" id="IPR012544">
    <property type="entry name" value="PHb"/>
</dbReference>
<evidence type="ECO:0000313" key="2">
    <source>
        <dbReference type="EMBL" id="EED35949.1"/>
    </source>
</evidence>
<dbReference type="OrthoDB" id="3199551at2"/>
<reference evidence="3" key="1">
    <citation type="journal article" date="2013" name="BMC Microbiol.">
        <title>Taxonomy and evolution of bacteriochlorophyll a-containing members of the OM60/NOR5 clade of marine gammaproteobacteria: description of Luminiphilus syltensis gen. nov., sp. nov., reclassification of Haliea rubra as Pseudohaliea rubra gen. nov., comb. nov., and emendation of Chromatocurvus halotolerans.</title>
        <authorList>
            <person name="Spring S."/>
            <person name="Riedel T."/>
            <person name="Sproer C."/>
            <person name="Yan S."/>
            <person name="Harder J."/>
            <person name="Fuchs B.M."/>
        </authorList>
    </citation>
    <scope>NUCLEOTIDE SEQUENCE [LARGE SCALE GENOMIC DNA]</scope>
    <source>
        <strain evidence="3">NOR51-B</strain>
    </source>
</reference>
<feature type="domain" description="Bacterial Pleckstrin homology" evidence="1">
    <location>
        <begin position="11"/>
        <end position="118"/>
    </location>
</feature>